<proteinExistence type="predicted"/>
<dbReference type="Proteomes" id="UP000030700">
    <property type="component" value="Unassembled WGS sequence"/>
</dbReference>
<evidence type="ECO:0000313" key="1">
    <source>
        <dbReference type="EMBL" id="GAK48830.1"/>
    </source>
</evidence>
<name>A0A0S6VVZ3_9BACT</name>
<dbReference type="STRING" id="1499966.U14_00041"/>
<protein>
    <submittedName>
        <fullName evidence="1">Uncharacterized protein</fullName>
    </submittedName>
</protein>
<reference evidence="1" key="1">
    <citation type="journal article" date="2015" name="PeerJ">
        <title>First genomic representation of candidate bacterial phylum KSB3 points to enhanced environmental sensing as a trigger of wastewater bulking.</title>
        <authorList>
            <person name="Sekiguchi Y."/>
            <person name="Ohashi A."/>
            <person name="Parks D.H."/>
            <person name="Yamauchi T."/>
            <person name="Tyson G.W."/>
            <person name="Hugenholtz P."/>
        </authorList>
    </citation>
    <scope>NUCLEOTIDE SEQUENCE [LARGE SCALE GENOMIC DNA]</scope>
</reference>
<dbReference type="AlphaFoldDB" id="A0A0S6VVZ3"/>
<evidence type="ECO:0000313" key="2">
    <source>
        <dbReference type="Proteomes" id="UP000030700"/>
    </source>
</evidence>
<sequence>MALQTMHVKLSNLQLELLKVFHYQLPEHELIEIKDLLAQYFAQKATDAMNRFWEQQQLTTDSMDAWLHEHRRTPYQ</sequence>
<dbReference type="EMBL" id="DF820455">
    <property type="protein sequence ID" value="GAK48830.1"/>
    <property type="molecule type" value="Genomic_DNA"/>
</dbReference>
<gene>
    <name evidence="1" type="ORF">U14_00041</name>
</gene>
<dbReference type="HOGENOM" id="CLU_196041_1_0_0"/>
<keyword evidence="2" id="KW-1185">Reference proteome</keyword>
<accession>A0A0S6VVZ3</accession>
<organism evidence="1">
    <name type="scientific">Candidatus Moduliflexus flocculans</name>
    <dbReference type="NCBI Taxonomy" id="1499966"/>
    <lineage>
        <taxon>Bacteria</taxon>
        <taxon>Candidatus Moduliflexota</taxon>
        <taxon>Candidatus Moduliflexia</taxon>
        <taxon>Candidatus Moduliflexales</taxon>
        <taxon>Candidatus Moduliflexaceae</taxon>
    </lineage>
</organism>